<dbReference type="HOGENOM" id="CLU_2962235_0_0_1"/>
<reference evidence="3" key="2">
    <citation type="submission" date="2015-01" db="EMBL/GenBank/DDBJ databases">
        <title>Evolutionary Origins and Diversification of the Mycorrhizal Mutualists.</title>
        <authorList>
            <consortium name="DOE Joint Genome Institute"/>
            <consortium name="Mycorrhizal Genomics Consortium"/>
            <person name="Kohler A."/>
            <person name="Kuo A."/>
            <person name="Nagy L.G."/>
            <person name="Floudas D."/>
            <person name="Copeland A."/>
            <person name="Barry K.W."/>
            <person name="Cichocki N."/>
            <person name="Veneault-Fourrey C."/>
            <person name="LaButti K."/>
            <person name="Lindquist E.A."/>
            <person name="Lipzen A."/>
            <person name="Lundell T."/>
            <person name="Morin E."/>
            <person name="Murat C."/>
            <person name="Riley R."/>
            <person name="Ohm R."/>
            <person name="Sun H."/>
            <person name="Tunlid A."/>
            <person name="Henrissat B."/>
            <person name="Grigoriev I.V."/>
            <person name="Hibbett D.S."/>
            <person name="Martin F."/>
        </authorList>
    </citation>
    <scope>NUCLEOTIDE SEQUENCE [LARGE SCALE GENOMIC DNA]</scope>
    <source>
        <strain evidence="3">Foug A</strain>
    </source>
</reference>
<proteinExistence type="predicted"/>
<dbReference type="Proteomes" id="UP000053989">
    <property type="component" value="Unassembled WGS sequence"/>
</dbReference>
<feature type="compositionally biased region" description="Low complexity" evidence="1">
    <location>
        <begin position="44"/>
        <end position="59"/>
    </location>
</feature>
<reference evidence="2 3" key="1">
    <citation type="submission" date="2014-04" db="EMBL/GenBank/DDBJ databases">
        <authorList>
            <consortium name="DOE Joint Genome Institute"/>
            <person name="Kuo A."/>
            <person name="Kohler A."/>
            <person name="Nagy L.G."/>
            <person name="Floudas D."/>
            <person name="Copeland A."/>
            <person name="Barry K.W."/>
            <person name="Cichocki N."/>
            <person name="Veneault-Fourrey C."/>
            <person name="LaButti K."/>
            <person name="Lindquist E.A."/>
            <person name="Lipzen A."/>
            <person name="Lundell T."/>
            <person name="Morin E."/>
            <person name="Murat C."/>
            <person name="Sun H."/>
            <person name="Tunlid A."/>
            <person name="Henrissat B."/>
            <person name="Grigoriev I.V."/>
            <person name="Hibbett D.S."/>
            <person name="Martin F."/>
            <person name="Nordberg H.P."/>
            <person name="Cantor M.N."/>
            <person name="Hua S.X."/>
        </authorList>
    </citation>
    <scope>NUCLEOTIDE SEQUENCE [LARGE SCALE GENOMIC DNA]</scope>
    <source>
        <strain evidence="2 3">Foug A</strain>
    </source>
</reference>
<name>A0A0C3A0C6_9AGAM</name>
<evidence type="ECO:0000313" key="3">
    <source>
        <dbReference type="Proteomes" id="UP000053989"/>
    </source>
</evidence>
<feature type="region of interest" description="Disordered" evidence="1">
    <location>
        <begin position="38"/>
        <end position="59"/>
    </location>
</feature>
<evidence type="ECO:0000256" key="1">
    <source>
        <dbReference type="SAM" id="MobiDB-lite"/>
    </source>
</evidence>
<organism evidence="2 3">
    <name type="scientific">Scleroderma citrinum Foug A</name>
    <dbReference type="NCBI Taxonomy" id="1036808"/>
    <lineage>
        <taxon>Eukaryota</taxon>
        <taxon>Fungi</taxon>
        <taxon>Dikarya</taxon>
        <taxon>Basidiomycota</taxon>
        <taxon>Agaricomycotina</taxon>
        <taxon>Agaricomycetes</taxon>
        <taxon>Agaricomycetidae</taxon>
        <taxon>Boletales</taxon>
        <taxon>Sclerodermatineae</taxon>
        <taxon>Sclerodermataceae</taxon>
        <taxon>Scleroderma</taxon>
    </lineage>
</organism>
<gene>
    <name evidence="2" type="ORF">SCLCIDRAFT_1218865</name>
</gene>
<dbReference type="AlphaFoldDB" id="A0A0C3A0C6"/>
<accession>A0A0C3A0C6</accession>
<evidence type="ECO:0000313" key="2">
    <source>
        <dbReference type="EMBL" id="KIM58112.1"/>
    </source>
</evidence>
<dbReference type="EMBL" id="KN822090">
    <property type="protein sequence ID" value="KIM58112.1"/>
    <property type="molecule type" value="Genomic_DNA"/>
</dbReference>
<protein>
    <submittedName>
        <fullName evidence="2">Uncharacterized protein</fullName>
    </submittedName>
</protein>
<keyword evidence="3" id="KW-1185">Reference proteome</keyword>
<dbReference type="InParanoid" id="A0A0C3A0C6"/>
<sequence>MDSYTLAGAIANQVPPKNRELAAGYMRTRALDSLLLSSNRDPAMRGMGMEPGEGMQRAG</sequence>